<dbReference type="InterPro" id="IPR004045">
    <property type="entry name" value="Glutathione_S-Trfase_N"/>
</dbReference>
<dbReference type="EC" id="2.5.1.18" evidence="3"/>
<sequence>MAAEKEEVVLLDFWPSPFGMRCRIALAEKGVEYEYQGEDLWTKSELLLKMNPIHKKIPVLIHGGKPVCESTNIVEYIDEVWKEKGSLLPCDAYERAHVRFWADFIDTKIYSSGVKIWMNKGEEQEAGIKEFKECLKLLEDHVLGDNPYLGGETFNFLDVIFIPFYTWFHSYETYGNFKLEDSCPKLLAWAERCMQKEYVAKSLRDPHKIFEFLEKVRKIRGVA</sequence>
<comment type="function">
    <text evidence="3">Is involved in the conjugation of reduced glutathione to a wide number of exogenous and endogenous hydrophobic electrophiles.</text>
</comment>
<evidence type="ECO:0000256" key="3">
    <source>
        <dbReference type="RuleBase" id="RU369102"/>
    </source>
</evidence>
<reference evidence="6" key="1">
    <citation type="journal article" date="2006" name="Nong Ye Sheng Wu Ji Shu Xue Bao">
        <title>Cloning and Functional Characterization of Glutathione S-transferase Gene from Tamarix androssowii.</title>
        <authorList>
            <person name="Yang P."/>
            <person name="Hu J."/>
            <person name="Wang Y.-C."/>
            <person name="Jiang J."/>
            <person name="Yin W.-B."/>
            <person name="Chen Y.-H."/>
            <person name="Hu Z.-M."/>
        </authorList>
    </citation>
    <scope>NUCLEOTIDE SEQUENCE</scope>
</reference>
<organism evidence="6">
    <name type="scientific">Tamarix androssowii</name>
    <dbReference type="NCBI Taxonomy" id="189785"/>
    <lineage>
        <taxon>Eukaryota</taxon>
        <taxon>Viridiplantae</taxon>
        <taxon>Streptophyta</taxon>
        <taxon>Embryophyta</taxon>
        <taxon>Tracheophyta</taxon>
        <taxon>Spermatophyta</taxon>
        <taxon>Magnoliopsida</taxon>
        <taxon>eudicotyledons</taxon>
        <taxon>Gunneridae</taxon>
        <taxon>Pentapetalae</taxon>
        <taxon>Caryophyllales</taxon>
        <taxon>Tamaricaceae</taxon>
        <taxon>Tamarix</taxon>
    </lineage>
</organism>
<keyword evidence="1 3" id="KW-0808">Transferase</keyword>
<dbReference type="Gene3D" id="3.40.30.10">
    <property type="entry name" value="Glutaredoxin"/>
    <property type="match status" value="1"/>
</dbReference>
<dbReference type="SUPFAM" id="SSF52833">
    <property type="entry name" value="Thioredoxin-like"/>
    <property type="match status" value="1"/>
</dbReference>
<dbReference type="InterPro" id="IPR045074">
    <property type="entry name" value="GST_C_Tau"/>
</dbReference>
<dbReference type="Pfam" id="PF02798">
    <property type="entry name" value="GST_N"/>
    <property type="match status" value="1"/>
</dbReference>
<dbReference type="InterPro" id="IPR010987">
    <property type="entry name" value="Glutathione-S-Trfase_C-like"/>
</dbReference>
<dbReference type="FunFam" id="1.20.1050.10:FF:000018">
    <property type="entry name" value="Glutathione S-transferase U20"/>
    <property type="match status" value="1"/>
</dbReference>
<dbReference type="Pfam" id="PF13410">
    <property type="entry name" value="GST_C_2"/>
    <property type="match status" value="1"/>
</dbReference>
<evidence type="ECO:0000256" key="2">
    <source>
        <dbReference type="ARBA" id="ARBA00047960"/>
    </source>
</evidence>
<dbReference type="GO" id="GO:0004364">
    <property type="term" value="F:glutathione transferase activity"/>
    <property type="evidence" value="ECO:0007669"/>
    <property type="project" value="UniProtKB-UniRule"/>
</dbReference>
<evidence type="ECO:0000313" key="6">
    <source>
        <dbReference type="EMBL" id="ABG77522.1"/>
    </source>
</evidence>
<dbReference type="PANTHER" id="PTHR11260">
    <property type="entry name" value="GLUTATHIONE S-TRANSFERASE, GST, SUPERFAMILY, GST DOMAIN CONTAINING"/>
    <property type="match status" value="1"/>
</dbReference>
<dbReference type="SFLD" id="SFLDG00358">
    <property type="entry name" value="Main_(cytGST)"/>
    <property type="match status" value="1"/>
</dbReference>
<dbReference type="CDD" id="cd03185">
    <property type="entry name" value="GST_C_Tau"/>
    <property type="match status" value="1"/>
</dbReference>
<feature type="domain" description="GST N-terminal" evidence="4">
    <location>
        <begin position="6"/>
        <end position="85"/>
    </location>
</feature>
<dbReference type="EMBL" id="DQ683363">
    <property type="protein sequence ID" value="ABG77522.1"/>
    <property type="molecule type" value="mRNA"/>
</dbReference>
<comment type="similarity">
    <text evidence="3">Belongs to the GST superfamily.</text>
</comment>
<dbReference type="InterPro" id="IPR040079">
    <property type="entry name" value="Glutathione_S-Trfase"/>
</dbReference>
<dbReference type="CDD" id="cd03058">
    <property type="entry name" value="GST_N_Tau"/>
    <property type="match status" value="1"/>
</dbReference>
<name>Q0PVD1_9CARY</name>
<dbReference type="FunFam" id="3.40.30.10:FF:000014">
    <property type="entry name" value="Tau class glutathione S-transferase"/>
    <property type="match status" value="1"/>
</dbReference>
<evidence type="ECO:0000256" key="1">
    <source>
        <dbReference type="ARBA" id="ARBA00022679"/>
    </source>
</evidence>
<dbReference type="Gene3D" id="1.20.1050.10">
    <property type="match status" value="1"/>
</dbReference>
<evidence type="ECO:0000259" key="5">
    <source>
        <dbReference type="PROSITE" id="PS50405"/>
    </source>
</evidence>
<dbReference type="GO" id="GO:0005829">
    <property type="term" value="C:cytosol"/>
    <property type="evidence" value="ECO:0007669"/>
    <property type="project" value="UniProtKB-SubCell"/>
</dbReference>
<dbReference type="InterPro" id="IPR036249">
    <property type="entry name" value="Thioredoxin-like_sf"/>
</dbReference>
<evidence type="ECO:0000259" key="4">
    <source>
        <dbReference type="PROSITE" id="PS50404"/>
    </source>
</evidence>
<keyword evidence="3" id="KW-0963">Cytoplasm</keyword>
<proteinExistence type="evidence at transcript level"/>
<dbReference type="PANTHER" id="PTHR11260:SF773">
    <property type="entry name" value="GLUTATHIONE S-TRANSFERASE U26"/>
    <property type="match status" value="1"/>
</dbReference>
<dbReference type="GO" id="GO:0006749">
    <property type="term" value="P:glutathione metabolic process"/>
    <property type="evidence" value="ECO:0007669"/>
    <property type="project" value="InterPro"/>
</dbReference>
<comment type="catalytic activity">
    <reaction evidence="2 3">
        <text>RX + glutathione = an S-substituted glutathione + a halide anion + H(+)</text>
        <dbReference type="Rhea" id="RHEA:16437"/>
        <dbReference type="ChEBI" id="CHEBI:15378"/>
        <dbReference type="ChEBI" id="CHEBI:16042"/>
        <dbReference type="ChEBI" id="CHEBI:17792"/>
        <dbReference type="ChEBI" id="CHEBI:57925"/>
        <dbReference type="ChEBI" id="CHEBI:90779"/>
        <dbReference type="EC" id="2.5.1.18"/>
    </reaction>
</comment>
<dbReference type="PROSITE" id="PS50405">
    <property type="entry name" value="GST_CTER"/>
    <property type="match status" value="1"/>
</dbReference>
<dbReference type="PROSITE" id="PS50404">
    <property type="entry name" value="GST_NTER"/>
    <property type="match status" value="1"/>
</dbReference>
<dbReference type="SFLD" id="SFLDS00019">
    <property type="entry name" value="Glutathione_Transferase_(cytos"/>
    <property type="match status" value="1"/>
</dbReference>
<dbReference type="InterPro" id="IPR036282">
    <property type="entry name" value="Glutathione-S-Trfase_C_sf"/>
</dbReference>
<protein>
    <recommendedName>
        <fullName evidence="3">Glutathione S-transferase</fullName>
        <ecNumber evidence="3">2.5.1.18</ecNumber>
    </recommendedName>
</protein>
<feature type="domain" description="GST C-terminal" evidence="5">
    <location>
        <begin position="91"/>
        <end position="219"/>
    </location>
</feature>
<accession>Q0PVD1</accession>
<dbReference type="SUPFAM" id="SSF47616">
    <property type="entry name" value="GST C-terminal domain-like"/>
    <property type="match status" value="1"/>
</dbReference>
<dbReference type="InterPro" id="IPR045073">
    <property type="entry name" value="Omega/Tau-like"/>
</dbReference>
<dbReference type="AlphaFoldDB" id="Q0PVD1"/>
<dbReference type="SFLD" id="SFLDG01152">
    <property type="entry name" value="Main.3:_Omega-_and_Tau-like"/>
    <property type="match status" value="1"/>
</dbReference>
<comment type="subcellular location">
    <subcellularLocation>
        <location evidence="3">Cytoplasm</location>
        <location evidence="3">Cytosol</location>
    </subcellularLocation>
</comment>